<dbReference type="InterPro" id="IPR001841">
    <property type="entry name" value="Znf_RING"/>
</dbReference>
<evidence type="ECO:0000256" key="1">
    <source>
        <dbReference type="ARBA" id="ARBA00022593"/>
    </source>
</evidence>
<dbReference type="InterPro" id="IPR041569">
    <property type="entry name" value="AAA_lid_3"/>
</dbReference>
<dbReference type="Pfam" id="PF09262">
    <property type="entry name" value="PEX-1N"/>
    <property type="match status" value="1"/>
</dbReference>
<dbReference type="InterPro" id="IPR001180">
    <property type="entry name" value="CNH_dom"/>
</dbReference>
<proteinExistence type="predicted"/>
<dbReference type="Gene3D" id="3.40.50.300">
    <property type="entry name" value="P-loop containing nucleotide triphosphate hydrolases"/>
    <property type="match status" value="2"/>
</dbReference>
<keyword evidence="9" id="KW-0862">Zinc</keyword>
<dbReference type="InterPro" id="IPR000547">
    <property type="entry name" value="Clathrin_H-chain/VPS_repeat"/>
</dbReference>
<dbReference type="GO" id="GO:0005768">
    <property type="term" value="C:endosome"/>
    <property type="evidence" value="ECO:0007669"/>
    <property type="project" value="UniProtKB-ARBA"/>
</dbReference>
<dbReference type="PROSITE" id="PS50089">
    <property type="entry name" value="ZF_RING_2"/>
    <property type="match status" value="1"/>
</dbReference>
<dbReference type="GO" id="GO:0005524">
    <property type="term" value="F:ATP binding"/>
    <property type="evidence" value="ECO:0007669"/>
    <property type="project" value="UniProtKB-KW"/>
</dbReference>
<dbReference type="GO" id="GO:0006886">
    <property type="term" value="P:intracellular protein transport"/>
    <property type="evidence" value="ECO:0007669"/>
    <property type="project" value="UniProtKB-UniRule"/>
</dbReference>
<gene>
    <name evidence="15" type="ORF">GOBAR_AA16896</name>
</gene>
<dbReference type="FunFam" id="1.10.8.60:FF:000105">
    <property type="entry name" value="PeRoXisome assembly factor"/>
    <property type="match status" value="1"/>
</dbReference>
<dbReference type="InterPro" id="IPR029067">
    <property type="entry name" value="CDC48_domain_2-like_sf"/>
</dbReference>
<dbReference type="InterPro" id="IPR003959">
    <property type="entry name" value="ATPase_AAA_core"/>
</dbReference>
<dbReference type="InterPro" id="IPR003960">
    <property type="entry name" value="ATPase_AAA_CS"/>
</dbReference>
<keyword evidence="1" id="KW-0962">Peroxisome biogenesis</keyword>
<feature type="domain" description="VWFA" evidence="14">
    <location>
        <begin position="240"/>
        <end position="448"/>
    </location>
</feature>
<dbReference type="PROSITE" id="PS50234">
    <property type="entry name" value="VWFA"/>
    <property type="match status" value="1"/>
</dbReference>
<feature type="compositionally biased region" description="Low complexity" evidence="11">
    <location>
        <begin position="28"/>
        <end position="51"/>
    </location>
</feature>
<evidence type="ECO:0000256" key="11">
    <source>
        <dbReference type="SAM" id="MobiDB-lite"/>
    </source>
</evidence>
<dbReference type="Gene3D" id="3.40.50.410">
    <property type="entry name" value="von Willebrand factor, type A domain"/>
    <property type="match status" value="1"/>
</dbReference>
<dbReference type="PROSITE" id="PS00674">
    <property type="entry name" value="AAA"/>
    <property type="match status" value="1"/>
</dbReference>
<dbReference type="InterPro" id="IPR032914">
    <property type="entry name" value="Vam6/VPS39/TRAP1"/>
</dbReference>
<dbReference type="Proteomes" id="UP000239757">
    <property type="component" value="Unassembled WGS sequence"/>
</dbReference>
<dbReference type="Gene3D" id="3.10.330.10">
    <property type="match status" value="1"/>
</dbReference>
<dbReference type="SUPFAM" id="SSF53300">
    <property type="entry name" value="vWA-like"/>
    <property type="match status" value="1"/>
</dbReference>
<protein>
    <recommendedName>
        <fullName evidence="7">Peroxisomal ATPase PEX1</fullName>
    </recommendedName>
    <alternativeName>
        <fullName evidence="6">Peroxin-1</fullName>
    </alternativeName>
</protein>
<dbReference type="Pfam" id="PF00004">
    <property type="entry name" value="AAA"/>
    <property type="match status" value="2"/>
</dbReference>
<dbReference type="InterPro" id="IPR002035">
    <property type="entry name" value="VWF_A"/>
</dbReference>
<comment type="catalytic activity">
    <reaction evidence="8">
        <text>ATP + H2O = ADP + phosphate + H(+)</text>
        <dbReference type="Rhea" id="RHEA:13065"/>
        <dbReference type="ChEBI" id="CHEBI:15377"/>
        <dbReference type="ChEBI" id="CHEBI:15378"/>
        <dbReference type="ChEBI" id="CHEBI:30616"/>
        <dbReference type="ChEBI" id="CHEBI:43474"/>
        <dbReference type="ChEBI" id="CHEBI:456216"/>
    </reaction>
    <physiologicalReaction direction="left-to-right" evidence="8">
        <dbReference type="Rhea" id="RHEA:13066"/>
    </physiologicalReaction>
</comment>
<dbReference type="InterPro" id="IPR019452">
    <property type="entry name" value="VPS39/TGF_beta_rcpt-assoc_1"/>
</dbReference>
<evidence type="ECO:0000259" key="12">
    <source>
        <dbReference type="PROSITE" id="PS50089"/>
    </source>
</evidence>
<evidence type="ECO:0000256" key="4">
    <source>
        <dbReference type="ARBA" id="ARBA00022840"/>
    </source>
</evidence>
<dbReference type="EMBL" id="KZ664698">
    <property type="protein sequence ID" value="PPS03760.1"/>
    <property type="molecule type" value="Genomic_DNA"/>
</dbReference>
<evidence type="ECO:0000256" key="8">
    <source>
        <dbReference type="ARBA" id="ARBA00048778"/>
    </source>
</evidence>
<evidence type="ECO:0000259" key="14">
    <source>
        <dbReference type="PROSITE" id="PS50234"/>
    </source>
</evidence>
<dbReference type="Pfam" id="PF00092">
    <property type="entry name" value="VWA"/>
    <property type="match status" value="1"/>
</dbReference>
<dbReference type="GO" id="GO:0006914">
    <property type="term" value="P:autophagy"/>
    <property type="evidence" value="ECO:0007669"/>
    <property type="project" value="TreeGrafter"/>
</dbReference>
<keyword evidence="3" id="KW-0547">Nucleotide-binding</keyword>
<evidence type="ECO:0000256" key="5">
    <source>
        <dbReference type="ARBA" id="ARBA00022927"/>
    </source>
</evidence>
<keyword evidence="9" id="KW-0479">Metal-binding</keyword>
<dbReference type="PANTHER" id="PTHR12894">
    <property type="entry name" value="CNH DOMAIN CONTAINING"/>
    <property type="match status" value="1"/>
</dbReference>
<dbReference type="GO" id="GO:0005777">
    <property type="term" value="C:peroxisome"/>
    <property type="evidence" value="ECO:0007669"/>
    <property type="project" value="InterPro"/>
</dbReference>
<feature type="region of interest" description="Disordered" evidence="11">
    <location>
        <begin position="2375"/>
        <end position="2400"/>
    </location>
</feature>
<evidence type="ECO:0000256" key="10">
    <source>
        <dbReference type="PROSITE-ProRule" id="PRU01006"/>
    </source>
</evidence>
<dbReference type="GO" id="GO:0007031">
    <property type="term" value="P:peroxisome organization"/>
    <property type="evidence" value="ECO:0007669"/>
    <property type="project" value="UniProtKB-KW"/>
</dbReference>
<dbReference type="GO" id="GO:0016020">
    <property type="term" value="C:membrane"/>
    <property type="evidence" value="ECO:0007669"/>
    <property type="project" value="TreeGrafter"/>
</dbReference>
<feature type="region of interest" description="Disordered" evidence="11">
    <location>
        <begin position="19"/>
        <end position="51"/>
    </location>
</feature>
<dbReference type="SMART" id="SM00382">
    <property type="entry name" value="AAA"/>
    <property type="match status" value="1"/>
</dbReference>
<keyword evidence="4" id="KW-0067">ATP-binding</keyword>
<dbReference type="FunFam" id="3.10.330.10:FF:000006">
    <property type="entry name" value="Peroxisome biogenesis factor 1"/>
    <property type="match status" value="1"/>
</dbReference>
<keyword evidence="2" id="KW-0677">Repeat</keyword>
<dbReference type="InterPro" id="IPR003593">
    <property type="entry name" value="AAA+_ATPase"/>
</dbReference>
<reference evidence="15 16" key="1">
    <citation type="submission" date="2015-01" db="EMBL/GenBank/DDBJ databases">
        <title>Genome of allotetraploid Gossypium barbadense reveals genomic plasticity and fiber elongation in cotton evolution.</title>
        <authorList>
            <person name="Chen X."/>
            <person name="Liu X."/>
            <person name="Zhao B."/>
            <person name="Zheng H."/>
            <person name="Hu Y."/>
            <person name="Lu G."/>
            <person name="Yang C."/>
            <person name="Chen J."/>
            <person name="Shan C."/>
            <person name="Zhang L."/>
            <person name="Zhou Y."/>
            <person name="Wang L."/>
            <person name="Guo W."/>
            <person name="Bai Y."/>
            <person name="Ruan J."/>
            <person name="Shangguan X."/>
            <person name="Mao Y."/>
            <person name="Jiang J."/>
            <person name="Zhu Y."/>
            <person name="Lei J."/>
            <person name="Kang H."/>
            <person name="Chen S."/>
            <person name="He X."/>
            <person name="Wang R."/>
            <person name="Wang Y."/>
            <person name="Chen J."/>
            <person name="Wang L."/>
            <person name="Yu S."/>
            <person name="Wang B."/>
            <person name="Wei J."/>
            <person name="Song S."/>
            <person name="Lu X."/>
            <person name="Gao Z."/>
            <person name="Gu W."/>
            <person name="Deng X."/>
            <person name="Ma D."/>
            <person name="Wang S."/>
            <person name="Liang W."/>
            <person name="Fang L."/>
            <person name="Cai C."/>
            <person name="Zhu X."/>
            <person name="Zhou B."/>
            <person name="Zhang Y."/>
            <person name="Chen Z."/>
            <person name="Xu S."/>
            <person name="Zhu R."/>
            <person name="Wang S."/>
            <person name="Zhang T."/>
            <person name="Zhao G."/>
        </authorList>
    </citation>
    <scope>NUCLEOTIDE SEQUENCE [LARGE SCALE GENOMIC DNA]</scope>
    <source>
        <strain evidence="16">cv. Xinhai21</strain>
        <tissue evidence="15">Leaf</tissue>
    </source>
</reference>
<evidence type="ECO:0000313" key="16">
    <source>
        <dbReference type="Proteomes" id="UP000239757"/>
    </source>
</evidence>
<dbReference type="CDD" id="cd23114">
    <property type="entry name" value="RING-H2_WAVH2"/>
    <property type="match status" value="1"/>
</dbReference>
<dbReference type="GO" id="GO:0016887">
    <property type="term" value="F:ATP hydrolysis activity"/>
    <property type="evidence" value="ECO:0007669"/>
    <property type="project" value="InterPro"/>
</dbReference>
<evidence type="ECO:0000259" key="13">
    <source>
        <dbReference type="PROSITE" id="PS50219"/>
    </source>
</evidence>
<dbReference type="SMART" id="SM00327">
    <property type="entry name" value="VWA"/>
    <property type="match status" value="1"/>
</dbReference>
<dbReference type="InterPro" id="IPR027417">
    <property type="entry name" value="P-loop_NTPase"/>
</dbReference>
<dbReference type="InterPro" id="IPR036465">
    <property type="entry name" value="vWFA_dom_sf"/>
</dbReference>
<dbReference type="InterPro" id="IPR013083">
    <property type="entry name" value="Znf_RING/FYVE/PHD"/>
</dbReference>
<dbReference type="SMART" id="SM00184">
    <property type="entry name" value="RING"/>
    <property type="match status" value="1"/>
</dbReference>
<organism evidence="15 16">
    <name type="scientific">Gossypium barbadense</name>
    <name type="common">Sea Island cotton</name>
    <name type="synonym">Hibiscus barbadensis</name>
    <dbReference type="NCBI Taxonomy" id="3634"/>
    <lineage>
        <taxon>Eukaryota</taxon>
        <taxon>Viridiplantae</taxon>
        <taxon>Streptophyta</taxon>
        <taxon>Embryophyta</taxon>
        <taxon>Tracheophyta</taxon>
        <taxon>Spermatophyta</taxon>
        <taxon>Magnoliopsida</taxon>
        <taxon>eudicotyledons</taxon>
        <taxon>Gunneridae</taxon>
        <taxon>Pentapetalae</taxon>
        <taxon>rosids</taxon>
        <taxon>malvids</taxon>
        <taxon>Malvales</taxon>
        <taxon>Malvaceae</taxon>
        <taxon>Malvoideae</taxon>
        <taxon>Gossypium</taxon>
    </lineage>
</organism>
<feature type="domain" description="RING-type" evidence="12">
    <location>
        <begin position="86"/>
        <end position="130"/>
    </location>
</feature>
<dbReference type="Pfam" id="PF10367">
    <property type="entry name" value="zf-Vps39_C"/>
    <property type="match status" value="1"/>
</dbReference>
<dbReference type="InterPro" id="IPR019453">
    <property type="entry name" value="VPS39/TGFA1_Znf"/>
</dbReference>
<name>A0A2P5XKD2_GOSBA</name>
<dbReference type="GO" id="GO:0034058">
    <property type="term" value="P:endosomal vesicle fusion"/>
    <property type="evidence" value="ECO:0007669"/>
    <property type="project" value="TreeGrafter"/>
</dbReference>
<feature type="repeat" description="CHCR" evidence="10">
    <location>
        <begin position="2313"/>
        <end position="2494"/>
    </location>
</feature>
<feature type="domain" description="CNH" evidence="13">
    <location>
        <begin position="1674"/>
        <end position="1985"/>
    </location>
</feature>
<dbReference type="GO" id="GO:0099023">
    <property type="term" value="C:vesicle tethering complex"/>
    <property type="evidence" value="ECO:0007669"/>
    <property type="project" value="UniProtKB-ARBA"/>
</dbReference>
<dbReference type="SUPFAM" id="SSF52540">
    <property type="entry name" value="P-loop containing nucleoside triphosphate hydrolases"/>
    <property type="match status" value="2"/>
</dbReference>
<dbReference type="Pfam" id="PF10366">
    <property type="entry name" value="Vps39_1"/>
    <property type="match status" value="1"/>
</dbReference>
<dbReference type="InterPro" id="IPR015342">
    <property type="entry name" value="PEX1-N_C-lobe"/>
</dbReference>
<dbReference type="Pfam" id="PF17862">
    <property type="entry name" value="AAA_lid_3"/>
    <property type="match status" value="1"/>
</dbReference>
<dbReference type="Gene3D" id="1.10.8.60">
    <property type="match status" value="2"/>
</dbReference>
<accession>A0A2P5XKD2</accession>
<dbReference type="Gene3D" id="3.30.40.10">
    <property type="entry name" value="Zinc/RING finger domain, C3HC4 (zinc finger)"/>
    <property type="match status" value="1"/>
</dbReference>
<dbReference type="SUPFAM" id="SSF54585">
    <property type="entry name" value="Cdc48 domain 2-like"/>
    <property type="match status" value="1"/>
</dbReference>
<feature type="compositionally biased region" description="Basic and acidic residues" evidence="11">
    <location>
        <begin position="2386"/>
        <end position="2398"/>
    </location>
</feature>
<dbReference type="PANTHER" id="PTHR12894:SF43">
    <property type="entry name" value="VACUOLAR SORTING PROTEIN 3"/>
    <property type="match status" value="1"/>
</dbReference>
<dbReference type="GO" id="GO:0008270">
    <property type="term" value="F:zinc ion binding"/>
    <property type="evidence" value="ECO:0007669"/>
    <property type="project" value="UniProtKB-KW"/>
</dbReference>
<sequence length="2634" mass="290294">MASAWRKLKKSLIMKISTHRDDDRRRFSSSSSSSANGIVSSPSPSSVSRSSSRLSYSFSFRSSKIKRGSKLRIMPRFFITTVEKTCAICLGSLKKGEGQAIFTAECSHHFHFNCIATNVQHGNRICPICRSEWKDIPFQAPGSANDFRNNNSTILGFRHNWHPPSLPVLETDQFSLEEPLSATHVAPAPSTCSQPITIKALPEFPAVLASDAVSKFPVLVGVSAPPFHVDVRHFNRASIDLVAVLDVSGSMSGKLSLLKRAVCFIIQNLGPLDRVSIVTFSSSARRIFPLRRMRGSGQDDAISAVNALSSGGGTNIAEGLKKGVRVLEERREQNPIASIMLLSDGHDTLNDDTRSLYRNVQNLTLNPNYSLQYLYLLPASICSRNTASGNEARRLSIPVHTFGFGSEHDSNAMHAISDLSGGTYSFIETVDNLQDAFARCIGGLLSVVAQDVRLTIQSLSRGVQIGSIHSGRYKNEIFNLGQKATIDVGSLYADEEKEFLVYVSIPASSRGEGEAKLDHMSLLEVLCSNKDSTSSEIVESRRERVVIRRPKVLSPTDKMVCLEVDRQKNRLAVADAIATAQRMAELGILDHAQAVLSEQKTTLLSSVSAQAGDDLCKWLEKELTETAQRMATLQLYEQSGRAYVLSGLSSHSWQRATTRGHSTTILPGEGANGINSYETPSMISMVSKSQCLNGGPSQQPQMLRLPRASDDPWIVAWSGATSSSTAIEVSHQFAECISLPNHTTVQVRAASNLAKATLVTMEPDTEDDWEILELNSEHAEAAILKQVRIVYEGMRFPLWLHGRTIITFHVISTFPKKAVVQLVPGTEVAVAPKRRKKNLNNIESSTGESHGAKALLRLQDSDRRLFHKSNVKGVELGVALTSVAFIHQETAKRLSLESLHLVVIVPRLSAKESVKNLENDASRMKGSLTSKEVNSGISIDNKEFRQVVVRLLISDSVTKGHLMVTRSLRLYLRAGLHSWVYLKGYNAALKKEIPVLLLSPCHFKLVANDKAIGNGLEMLDGHKTHRSQNSLPISGSGTSLGVVNWSTHENVVAALSSEFPCQEAEDCNHQDNKKGLECLLQAWFLAQLDAIASNAGTEVNTLILGSESLLHFQVTIYDSGTYGLVSSNGFSEKRNKTKNMPIEISYILTVSEETLHSGQVNAYELSLDDRNKRVDVQGGVELFGKLTLGNPVSLCSVKDRTSVKGFSTDVSSLSWMGATASDVINSSTYNLPFPGHVLIYGPAGSGKTLLARAFAKSLEEHEELLAHVIFVSCSGLSLEKAPTIRQALSSFISEALDHAPSVVVFDDLDSIMQPSSDSEGSQPSTSVVALTKFLTDIMDEFGSANRLSCNIAQEKRKSSCGIGPVAFIASVQSLESIPQSLSSSGRFDFHVQLPAPAASERGAILKHEIQRRSLQCHDDIIMDVASKCDGYDAYDLEILVDRAVHAAVGRFLPSDSGSEEHMNPMLVRDDFSHAMHEFLPVAMRDITKSAPDVGRSGWDDVGGLNDIRDAIKEMIELPSKFPNIFAKAPLRLRSNVRDIFSKAAAAAPCLLFFDEFDSIAPKRGHDNTGVTDRVVNQFLTELDGVEVLTGVFVFAATSRPDLLDAALLRPGRLDRLLFCDFPSPQERLDILTVLSRKLPLASDVDLDAIAYMTEGFSGADLQALLSDAQLAAVHEHLSSANSNEPGKMPIITDTVLKSIASKARPSVSEAEKQRLYGIYSQFLDSKRSAAAQIGVVLVLSDGFLFITDSLLIHPVKKLGGLKGVSVIARRFRGTHSQSADLTDNASNSSKGQRILDKFGGVRTNGVKSKDLEQNREGNYVFALVIGKKLMLIELVLSSDLANASFVILREMQCFDGVKSMVWLDDSIIVGTINGYSLFSCVTGQSGVIFSLPDLSRPPLLKLLWRNWEVLLLVDNVGVIVDALGQPVGGSLVFRKGGPDSIGDLSSYVVVVRDGKMDLYHKKSGNCIQTLTFGVEGVGQCIVANEENRSGEFAAVATPTKLICFRKVPSEEQIKDLLRKKNFNEAISLVEELECEGELSKEVLSLFHAQVGFLLLFDLHFKEAVDHFLQSETMQPSEVFPFIMRDPNRWSLLNMLKLLCKFVKVPRNRYWGLHPPPVPLEDVVDDGLLAIQRAIFLRKAGVETVVDERFLSNPPTRAELLESAIKNIIRYLEVSRQKDLTLAVKEGVDTLLMYLYRALNYVDDMEKLASSENYCIVEELETLLDGSGHLRALAFLYASKGMSSKALAIWRILARNYSSGLWKDPGMHDGACVTSGRETAATEASNILEDSSDQDLVLQHLAWIADLNPALAVRILTSEKRTNQLSPEVIAAIDPKKVEILQCYLQWLIEEQDSDDTRLHTLYALSLAKSAIESFNSESSSQSPDTGRQEHLKTPDNQRESIIQSPVRNRLQIFLQSSDLYDPEEVLDLIQDSELWLEKAILYRKLGQESLVLQILALKLEDSEAAEQYCAEIGRPDAYMQLLDMYLDPQDGKEPMFKAAVRLLHNRGESLDPLQVLETLSPDMPLQLASETILRMLRARLHHHRQGQIVHYLSRAVHIDARLARLEERSRLVQINDESLCDSCHARLGTKLFAMYPDDTVVCYKCFRRQGESTSVTGRDFKQDVLFKPGWLVTR</sequence>
<dbReference type="InterPro" id="IPR032838">
    <property type="entry name" value="Vwaint_dom"/>
</dbReference>
<evidence type="ECO:0000256" key="6">
    <source>
        <dbReference type="ARBA" id="ARBA00032509"/>
    </source>
</evidence>
<keyword evidence="5" id="KW-0813">Transport</keyword>
<evidence type="ECO:0000313" key="15">
    <source>
        <dbReference type="EMBL" id="PPS03760.1"/>
    </source>
</evidence>
<dbReference type="Pfam" id="PF17123">
    <property type="entry name" value="zf-RING_11"/>
    <property type="match status" value="1"/>
</dbReference>
<dbReference type="OrthoDB" id="2187at2759"/>
<dbReference type="PROSITE" id="PS50219">
    <property type="entry name" value="CNH"/>
    <property type="match status" value="1"/>
</dbReference>
<evidence type="ECO:0000256" key="3">
    <source>
        <dbReference type="ARBA" id="ARBA00022741"/>
    </source>
</evidence>
<keyword evidence="9" id="KW-0863">Zinc-finger</keyword>
<evidence type="ECO:0000256" key="2">
    <source>
        <dbReference type="ARBA" id="ARBA00022737"/>
    </source>
</evidence>
<dbReference type="PROSITE" id="PS50236">
    <property type="entry name" value="CHCR"/>
    <property type="match status" value="1"/>
</dbReference>
<keyword evidence="5" id="KW-0653">Protein transport</keyword>
<dbReference type="SUPFAM" id="SSF57850">
    <property type="entry name" value="RING/U-box"/>
    <property type="match status" value="1"/>
</dbReference>
<dbReference type="Pfam" id="PF14624">
    <property type="entry name" value="Vwaint"/>
    <property type="match status" value="1"/>
</dbReference>
<evidence type="ECO:0000256" key="9">
    <source>
        <dbReference type="PROSITE-ProRule" id="PRU00175"/>
    </source>
</evidence>
<evidence type="ECO:0000256" key="7">
    <source>
        <dbReference type="ARBA" id="ARBA00034532"/>
    </source>
</evidence>